<dbReference type="EMBL" id="CAFBRA010000097">
    <property type="protein sequence ID" value="CAB5076978.1"/>
    <property type="molecule type" value="Genomic_DNA"/>
</dbReference>
<name>A0A6J7VJD8_9ZZZZ</name>
<evidence type="ECO:0000313" key="2">
    <source>
        <dbReference type="EMBL" id="CAB5076978.1"/>
    </source>
</evidence>
<feature type="compositionally biased region" description="Polar residues" evidence="1">
    <location>
        <begin position="1"/>
        <end position="22"/>
    </location>
</feature>
<sequence length="68" mass="6899">MSGRLCSTTARPVSRSPQTTLKTPAGKNSDMSCAIHTVDAGVVSLGFNTTVLPAAIAGAHFQTAIIIG</sequence>
<gene>
    <name evidence="2" type="ORF">UFOPK4382_01131</name>
</gene>
<reference evidence="2" key="1">
    <citation type="submission" date="2020-05" db="EMBL/GenBank/DDBJ databases">
        <authorList>
            <person name="Chiriac C."/>
            <person name="Salcher M."/>
            <person name="Ghai R."/>
            <person name="Kavagutti S V."/>
        </authorList>
    </citation>
    <scope>NUCLEOTIDE SEQUENCE</scope>
</reference>
<feature type="region of interest" description="Disordered" evidence="1">
    <location>
        <begin position="1"/>
        <end position="28"/>
    </location>
</feature>
<evidence type="ECO:0000256" key="1">
    <source>
        <dbReference type="SAM" id="MobiDB-lite"/>
    </source>
</evidence>
<accession>A0A6J7VJD8</accession>
<protein>
    <submittedName>
        <fullName evidence="2">Unannotated protein</fullName>
    </submittedName>
</protein>
<proteinExistence type="predicted"/>
<organism evidence="2">
    <name type="scientific">freshwater metagenome</name>
    <dbReference type="NCBI Taxonomy" id="449393"/>
    <lineage>
        <taxon>unclassified sequences</taxon>
        <taxon>metagenomes</taxon>
        <taxon>ecological metagenomes</taxon>
    </lineage>
</organism>
<dbReference type="AlphaFoldDB" id="A0A6J7VJD8"/>